<dbReference type="InterPro" id="IPR020846">
    <property type="entry name" value="MFS_dom"/>
</dbReference>
<dbReference type="Gene3D" id="1.20.1250.20">
    <property type="entry name" value="MFS general substrate transporter like domains"/>
    <property type="match status" value="1"/>
</dbReference>
<proteinExistence type="predicted"/>
<feature type="transmembrane region" description="Helical" evidence="5">
    <location>
        <begin position="154"/>
        <end position="177"/>
    </location>
</feature>
<dbReference type="PROSITE" id="PS50850">
    <property type="entry name" value="MFS"/>
    <property type="match status" value="1"/>
</dbReference>
<keyword evidence="4 5" id="KW-0472">Membrane</keyword>
<feature type="transmembrane region" description="Helical" evidence="5">
    <location>
        <begin position="67"/>
        <end position="85"/>
    </location>
</feature>
<reference evidence="7 8" key="1">
    <citation type="submission" date="2023-11" db="EMBL/GenBank/DDBJ databases">
        <title>Draft genome of Azohydromonas lata strain H1 (DSM1123), a polyhydroxyalkanoate producer.</title>
        <authorList>
            <person name="Traversa D."/>
            <person name="D'Addabbo P."/>
            <person name="Pazzani C."/>
            <person name="Manzari C."/>
            <person name="Chiara M."/>
            <person name="Scrascia M."/>
        </authorList>
    </citation>
    <scope>NUCLEOTIDE SEQUENCE [LARGE SCALE GENOMIC DNA]</scope>
    <source>
        <strain evidence="7 8">H1</strain>
    </source>
</reference>
<dbReference type="InterPro" id="IPR036259">
    <property type="entry name" value="MFS_trans_sf"/>
</dbReference>
<dbReference type="InterPro" id="IPR011701">
    <property type="entry name" value="MFS"/>
</dbReference>
<dbReference type="PANTHER" id="PTHR42718">
    <property type="entry name" value="MAJOR FACILITATOR SUPERFAMILY MULTIDRUG TRANSPORTER MFSC"/>
    <property type="match status" value="1"/>
</dbReference>
<keyword evidence="2 5" id="KW-0812">Transmembrane</keyword>
<keyword evidence="8" id="KW-1185">Reference proteome</keyword>
<feature type="transmembrane region" description="Helical" evidence="5">
    <location>
        <begin position="287"/>
        <end position="310"/>
    </location>
</feature>
<evidence type="ECO:0000256" key="4">
    <source>
        <dbReference type="ARBA" id="ARBA00023136"/>
    </source>
</evidence>
<dbReference type="EMBL" id="JAXOJX010000020">
    <property type="protein sequence ID" value="MDZ5457600.1"/>
    <property type="molecule type" value="Genomic_DNA"/>
</dbReference>
<comment type="caution">
    <text evidence="7">The sequence shown here is derived from an EMBL/GenBank/DDBJ whole genome shotgun (WGS) entry which is preliminary data.</text>
</comment>
<sequence length="479" mass="49363">MTPPSPGAQAAAVPLAASPAAARTALPWPVFWIASVAVFLVSLDSTMLFAAFAALRQAFPGVSAAELSWVLNAYTVVFAAMLIPAGGLADTHGRKRVFMVGVALFLAASAACGLAGDVQWLIAARVLQAVGAALLTPASLSIVLAAFPVEKRAVVVSLWGAVGGLAAAVGPSLGAFVVDGAGWPWAFYLNLPVGGLALWFAASRLPASARGEKRQRVDGVGMALLMLAVGAVALGIVQADAPHWSRADVAACLLTGAVALASFIAWARHTPAPLVDLKLFQHRSYRWVNLATLAFGTAFAMMFFGVFFYLTALWHYPLPRAGLAITPGPLLVMPTALVGGRLAARLGHRPLLLAGAGLFAASGLWFWIVPGLEPAYLTQWLPGLVLSGLGVGLVLPSLSAAAVSRLPPAHYAVGSAVNQATRQVGSVLGVALTVLLVGAAGVQRADFSLLYGGYVALALLTALCSLPVDTRPPRAPARD</sequence>
<comment type="subcellular location">
    <subcellularLocation>
        <location evidence="1">Membrane</location>
        <topology evidence="1">Multi-pass membrane protein</topology>
    </subcellularLocation>
</comment>
<feature type="domain" description="Major facilitator superfamily (MFS) profile" evidence="6">
    <location>
        <begin position="30"/>
        <end position="470"/>
    </location>
</feature>
<feature type="transmembrane region" description="Helical" evidence="5">
    <location>
        <begin position="30"/>
        <end position="55"/>
    </location>
</feature>
<dbReference type="Gene3D" id="1.20.1720.10">
    <property type="entry name" value="Multidrug resistance protein D"/>
    <property type="match status" value="1"/>
</dbReference>
<keyword evidence="3 5" id="KW-1133">Transmembrane helix</keyword>
<dbReference type="CDD" id="cd17321">
    <property type="entry name" value="MFS_MMR_MDR_like"/>
    <property type="match status" value="1"/>
</dbReference>
<accession>A0ABU5IEQ0</accession>
<feature type="transmembrane region" description="Helical" evidence="5">
    <location>
        <begin position="351"/>
        <end position="368"/>
    </location>
</feature>
<feature type="transmembrane region" description="Helical" evidence="5">
    <location>
        <begin position="322"/>
        <end position="344"/>
    </location>
</feature>
<evidence type="ECO:0000259" key="6">
    <source>
        <dbReference type="PROSITE" id="PS50850"/>
    </source>
</evidence>
<dbReference type="RefSeq" id="WP_322465879.1">
    <property type="nucleotide sequence ID" value="NZ_JAXOJX010000020.1"/>
</dbReference>
<feature type="transmembrane region" description="Helical" evidence="5">
    <location>
        <begin position="183"/>
        <end position="202"/>
    </location>
</feature>
<dbReference type="Pfam" id="PF07690">
    <property type="entry name" value="MFS_1"/>
    <property type="match status" value="1"/>
</dbReference>
<feature type="transmembrane region" description="Helical" evidence="5">
    <location>
        <begin position="424"/>
        <end position="442"/>
    </location>
</feature>
<feature type="transmembrane region" description="Helical" evidence="5">
    <location>
        <begin position="380"/>
        <end position="403"/>
    </location>
</feature>
<protein>
    <submittedName>
        <fullName evidence="7">MFS transporter</fullName>
    </submittedName>
</protein>
<evidence type="ECO:0000256" key="5">
    <source>
        <dbReference type="SAM" id="Phobius"/>
    </source>
</evidence>
<evidence type="ECO:0000256" key="2">
    <source>
        <dbReference type="ARBA" id="ARBA00022692"/>
    </source>
</evidence>
<evidence type="ECO:0000313" key="8">
    <source>
        <dbReference type="Proteomes" id="UP001293718"/>
    </source>
</evidence>
<dbReference type="PANTHER" id="PTHR42718:SF48">
    <property type="entry name" value="CONSERVED TWO-DOMAIN MEMBRANE PROTEIN-RELATED"/>
    <property type="match status" value="1"/>
</dbReference>
<feature type="transmembrane region" description="Helical" evidence="5">
    <location>
        <begin position="122"/>
        <end position="147"/>
    </location>
</feature>
<gene>
    <name evidence="7" type="ORF">SM757_13555</name>
</gene>
<feature type="transmembrane region" description="Helical" evidence="5">
    <location>
        <begin position="223"/>
        <end position="241"/>
    </location>
</feature>
<organism evidence="7 8">
    <name type="scientific">Azohydromonas lata</name>
    <dbReference type="NCBI Taxonomy" id="45677"/>
    <lineage>
        <taxon>Bacteria</taxon>
        <taxon>Pseudomonadati</taxon>
        <taxon>Pseudomonadota</taxon>
        <taxon>Betaproteobacteria</taxon>
        <taxon>Burkholderiales</taxon>
        <taxon>Sphaerotilaceae</taxon>
        <taxon>Azohydromonas</taxon>
    </lineage>
</organism>
<evidence type="ECO:0000313" key="7">
    <source>
        <dbReference type="EMBL" id="MDZ5457600.1"/>
    </source>
</evidence>
<feature type="transmembrane region" description="Helical" evidence="5">
    <location>
        <begin position="247"/>
        <end position="266"/>
    </location>
</feature>
<evidence type="ECO:0000256" key="1">
    <source>
        <dbReference type="ARBA" id="ARBA00004141"/>
    </source>
</evidence>
<evidence type="ECO:0000256" key="3">
    <source>
        <dbReference type="ARBA" id="ARBA00022989"/>
    </source>
</evidence>
<feature type="transmembrane region" description="Helical" evidence="5">
    <location>
        <begin position="448"/>
        <end position="468"/>
    </location>
</feature>
<dbReference type="SUPFAM" id="SSF103473">
    <property type="entry name" value="MFS general substrate transporter"/>
    <property type="match status" value="1"/>
</dbReference>
<dbReference type="Proteomes" id="UP001293718">
    <property type="component" value="Unassembled WGS sequence"/>
</dbReference>
<name>A0ABU5IEQ0_9BURK</name>
<feature type="transmembrane region" description="Helical" evidence="5">
    <location>
        <begin position="97"/>
        <end position="116"/>
    </location>
</feature>